<dbReference type="Gene3D" id="4.10.60.10">
    <property type="entry name" value="Zinc finger, CCHC-type"/>
    <property type="match status" value="1"/>
</dbReference>
<accession>A0A7K5AH57</accession>
<dbReference type="PANTHER" id="PTHR40389">
    <property type="entry name" value="ENDOGENOUS RETROVIRUS GROUP K MEMBER 24 GAG POLYPROTEIN-RELATED"/>
    <property type="match status" value="1"/>
</dbReference>
<dbReference type="OrthoDB" id="9386882at2759"/>
<dbReference type="EMBL" id="VYZI01002561">
    <property type="protein sequence ID" value="NWR82018.1"/>
    <property type="molecule type" value="Genomic_DNA"/>
</dbReference>
<feature type="region of interest" description="Disordered" evidence="3">
    <location>
        <begin position="57"/>
        <end position="103"/>
    </location>
</feature>
<dbReference type="SMART" id="SM00343">
    <property type="entry name" value="ZnF_C2HC"/>
    <property type="match status" value="2"/>
</dbReference>
<dbReference type="InterPro" id="IPR001878">
    <property type="entry name" value="Znf_CCHC"/>
</dbReference>
<dbReference type="PANTHER" id="PTHR40389:SF2">
    <property type="entry name" value="ENDOGENOUS RETROVIRUS GROUP K MEMBER 24 GAG POLYPROTEIN-RELATED"/>
    <property type="match status" value="1"/>
</dbReference>
<evidence type="ECO:0000256" key="2">
    <source>
        <dbReference type="PROSITE-ProRule" id="PRU00047"/>
    </source>
</evidence>
<gene>
    <name evidence="5" type="primary">Ervk9_1</name>
    <name evidence="5" type="ORF">CENUNI_R15024</name>
</gene>
<evidence type="ECO:0000256" key="3">
    <source>
        <dbReference type="SAM" id="MobiDB-lite"/>
    </source>
</evidence>
<keyword evidence="2" id="KW-0479">Metal-binding</keyword>
<evidence type="ECO:0000313" key="5">
    <source>
        <dbReference type="EMBL" id="NWR82018.1"/>
    </source>
</evidence>
<feature type="non-terminal residue" evidence="5">
    <location>
        <position position="1"/>
    </location>
</feature>
<evidence type="ECO:0000259" key="4">
    <source>
        <dbReference type="PROSITE" id="PS50158"/>
    </source>
</evidence>
<keyword evidence="2" id="KW-0862">Zinc</keyword>
<keyword evidence="2" id="KW-0863">Zinc-finger</keyword>
<keyword evidence="1" id="KW-0449">Lipoprotein</keyword>
<reference evidence="5 6" key="1">
    <citation type="submission" date="2019-09" db="EMBL/GenBank/DDBJ databases">
        <title>Bird 10,000 Genomes (B10K) Project - Family phase.</title>
        <authorList>
            <person name="Zhang G."/>
        </authorList>
    </citation>
    <scope>NUCLEOTIDE SEQUENCE [LARGE SCALE GENOMIC DNA]</scope>
    <source>
        <strain evidence="5">B10K-DU-017-25</strain>
        <tissue evidence="5">Mixed tissue sample</tissue>
    </source>
</reference>
<protein>
    <submittedName>
        <fullName evidence="5">POK9 protein</fullName>
    </submittedName>
</protein>
<dbReference type="InterPro" id="IPR036875">
    <property type="entry name" value="Znf_CCHC_sf"/>
</dbReference>
<dbReference type="GO" id="GO:0008270">
    <property type="term" value="F:zinc ion binding"/>
    <property type="evidence" value="ECO:0007669"/>
    <property type="project" value="UniProtKB-KW"/>
</dbReference>
<dbReference type="InterPro" id="IPR050195">
    <property type="entry name" value="Primate_lentivir_Gag_pol-like"/>
</dbReference>
<evidence type="ECO:0000313" key="6">
    <source>
        <dbReference type="Proteomes" id="UP000517892"/>
    </source>
</evidence>
<organism evidence="5 6">
    <name type="scientific">Centropus unirufus</name>
    <dbReference type="NCBI Taxonomy" id="1118519"/>
    <lineage>
        <taxon>Eukaryota</taxon>
        <taxon>Metazoa</taxon>
        <taxon>Chordata</taxon>
        <taxon>Craniata</taxon>
        <taxon>Vertebrata</taxon>
        <taxon>Euteleostomi</taxon>
        <taxon>Archelosauria</taxon>
        <taxon>Archosauria</taxon>
        <taxon>Dinosauria</taxon>
        <taxon>Saurischia</taxon>
        <taxon>Theropoda</taxon>
        <taxon>Coelurosauria</taxon>
        <taxon>Aves</taxon>
        <taxon>Neognathae</taxon>
        <taxon>Neoaves</taxon>
        <taxon>Otidimorphae</taxon>
        <taxon>Cuculiformes</taxon>
        <taxon>Centropidae</taxon>
        <taxon>Centropus</taxon>
    </lineage>
</organism>
<proteinExistence type="predicted"/>
<keyword evidence="1" id="KW-0519">Myristate</keyword>
<keyword evidence="6" id="KW-1185">Reference proteome</keyword>
<dbReference type="Proteomes" id="UP000517892">
    <property type="component" value="Unassembled WGS sequence"/>
</dbReference>
<dbReference type="Pfam" id="PF14787">
    <property type="entry name" value="zf-CCHC_5"/>
    <property type="match status" value="1"/>
</dbReference>
<comment type="caution">
    <text evidence="5">The sequence shown here is derived from an EMBL/GenBank/DDBJ whole genome shotgun (WGS) entry which is preliminary data.</text>
</comment>
<feature type="non-terminal residue" evidence="5">
    <location>
        <position position="103"/>
    </location>
</feature>
<dbReference type="AlphaFoldDB" id="A0A7K5AH57"/>
<sequence length="103" mass="11037">MAAAFAAMRGPAGPGICYGCGKPGHLKKNCVATNTKPQAPGICPRCRKGRHYANRCRSKYDSHGQRIQGNRSQSAGQRRAQAPVPQRTPPVPQRDAAVPQVFA</sequence>
<feature type="domain" description="CCHC-type" evidence="4">
    <location>
        <begin position="17"/>
        <end position="30"/>
    </location>
</feature>
<name>A0A7K5AH57_9AVES</name>
<dbReference type="PROSITE" id="PS50158">
    <property type="entry name" value="ZF_CCHC"/>
    <property type="match status" value="1"/>
</dbReference>
<evidence type="ECO:0000256" key="1">
    <source>
        <dbReference type="ARBA" id="ARBA00022707"/>
    </source>
</evidence>
<dbReference type="GO" id="GO:0003676">
    <property type="term" value="F:nucleic acid binding"/>
    <property type="evidence" value="ECO:0007669"/>
    <property type="project" value="InterPro"/>
</dbReference>
<dbReference type="SUPFAM" id="SSF57756">
    <property type="entry name" value="Retrovirus zinc finger-like domains"/>
    <property type="match status" value="1"/>
</dbReference>
<feature type="compositionally biased region" description="Polar residues" evidence="3">
    <location>
        <begin position="65"/>
        <end position="76"/>
    </location>
</feature>